<dbReference type="InterPro" id="IPR035903">
    <property type="entry name" value="HesB-like_dom_sf"/>
</dbReference>
<proteinExistence type="predicted"/>
<sequence length="103" mass="12146">MKAKMNRNAAKIINSLLSEPEQKGKYPRVVITEMHGNHAHYALTFDDPKEHDEIVQTDKDIPVLLDKRDEEWLDGVWIQFFYVPEEKFEITNPSKGWGHQHHH</sequence>
<dbReference type="AlphaFoldDB" id="A0A4R2B2E3"/>
<dbReference type="Gene3D" id="2.60.300.12">
    <property type="entry name" value="HesB-like domain"/>
    <property type="match status" value="1"/>
</dbReference>
<organism evidence="1 2">
    <name type="scientific">Mesobacillus foraminis</name>
    <dbReference type="NCBI Taxonomy" id="279826"/>
    <lineage>
        <taxon>Bacteria</taxon>
        <taxon>Bacillati</taxon>
        <taxon>Bacillota</taxon>
        <taxon>Bacilli</taxon>
        <taxon>Bacillales</taxon>
        <taxon>Bacillaceae</taxon>
        <taxon>Mesobacillus</taxon>
    </lineage>
</organism>
<accession>A0A4R2B2E3</accession>
<keyword evidence="2" id="KW-1185">Reference proteome</keyword>
<name>A0A4R2B2E3_9BACI</name>
<evidence type="ECO:0000313" key="2">
    <source>
        <dbReference type="Proteomes" id="UP000295689"/>
    </source>
</evidence>
<reference evidence="1 2" key="1">
    <citation type="journal article" date="2015" name="Stand. Genomic Sci.">
        <title>Genomic Encyclopedia of Bacterial and Archaeal Type Strains, Phase III: the genomes of soil and plant-associated and newly described type strains.</title>
        <authorList>
            <person name="Whitman W.B."/>
            <person name="Woyke T."/>
            <person name="Klenk H.P."/>
            <person name="Zhou Y."/>
            <person name="Lilburn T.G."/>
            <person name="Beck B.J."/>
            <person name="De Vos P."/>
            <person name="Vandamme P."/>
            <person name="Eisen J.A."/>
            <person name="Garrity G."/>
            <person name="Hugenholtz P."/>
            <person name="Kyrpides N.C."/>
        </authorList>
    </citation>
    <scope>NUCLEOTIDE SEQUENCE [LARGE SCALE GENOMIC DNA]</scope>
    <source>
        <strain evidence="1 2">CV53</strain>
    </source>
</reference>
<comment type="caution">
    <text evidence="1">The sequence shown here is derived from an EMBL/GenBank/DDBJ whole genome shotgun (WGS) entry which is preliminary data.</text>
</comment>
<gene>
    <name evidence="1" type="ORF">EV146_11420</name>
</gene>
<dbReference type="RefSeq" id="WP_132011011.1">
    <property type="nucleotide sequence ID" value="NZ_JABUHM010000012.1"/>
</dbReference>
<protein>
    <submittedName>
        <fullName evidence="1">Iron-sulfur cluster insertion protein</fullName>
    </submittedName>
</protein>
<dbReference type="Proteomes" id="UP000295689">
    <property type="component" value="Unassembled WGS sequence"/>
</dbReference>
<dbReference type="EMBL" id="SLVV01000014">
    <property type="protein sequence ID" value="TCN20403.1"/>
    <property type="molecule type" value="Genomic_DNA"/>
</dbReference>
<dbReference type="SUPFAM" id="SSF89360">
    <property type="entry name" value="HesB-like domain"/>
    <property type="match status" value="1"/>
</dbReference>
<evidence type="ECO:0000313" key="1">
    <source>
        <dbReference type="EMBL" id="TCN20403.1"/>
    </source>
</evidence>